<evidence type="ECO:0000313" key="7">
    <source>
        <dbReference type="EMBL" id="MBV7260322.1"/>
    </source>
</evidence>
<dbReference type="InterPro" id="IPR039426">
    <property type="entry name" value="TonB-dep_rcpt-like"/>
</dbReference>
<dbReference type="AlphaFoldDB" id="A0A9X1F4Y9"/>
<evidence type="ECO:0000256" key="1">
    <source>
        <dbReference type="PROSITE-ProRule" id="PRU01360"/>
    </source>
</evidence>
<dbReference type="PANTHER" id="PTHR40980:SF3">
    <property type="entry name" value="TONB-DEPENDENT RECEPTOR-LIKE BETA-BARREL DOMAIN-CONTAINING PROTEIN"/>
    <property type="match status" value="1"/>
</dbReference>
<feature type="chain" id="PRO_5040737872" evidence="4">
    <location>
        <begin position="37"/>
        <end position="1015"/>
    </location>
</feature>
<comment type="similarity">
    <text evidence="1 2">Belongs to the TonB-dependent receptor family.</text>
</comment>
<evidence type="ECO:0000259" key="6">
    <source>
        <dbReference type="Pfam" id="PF07715"/>
    </source>
</evidence>
<keyword evidence="1" id="KW-0813">Transport</keyword>
<comment type="subcellular location">
    <subcellularLocation>
        <location evidence="1">Cell outer membrane</location>
        <topology evidence="1">Multi-pass membrane protein</topology>
    </subcellularLocation>
</comment>
<comment type="caution">
    <text evidence="7">The sequence shown here is derived from an EMBL/GenBank/DDBJ whole genome shotgun (WGS) entry which is preliminary data.</text>
</comment>
<evidence type="ECO:0000256" key="4">
    <source>
        <dbReference type="SAM" id="SignalP"/>
    </source>
</evidence>
<dbReference type="Pfam" id="PF00593">
    <property type="entry name" value="TonB_dep_Rec_b-barrel"/>
    <property type="match status" value="1"/>
</dbReference>
<evidence type="ECO:0000313" key="8">
    <source>
        <dbReference type="Proteomes" id="UP001138681"/>
    </source>
</evidence>
<feature type="domain" description="TonB-dependent receptor plug" evidence="6">
    <location>
        <begin position="70"/>
        <end position="172"/>
    </location>
</feature>
<feature type="compositionally biased region" description="Polar residues" evidence="3">
    <location>
        <begin position="407"/>
        <end position="423"/>
    </location>
</feature>
<keyword evidence="4" id="KW-0732">Signal</keyword>
<keyword evidence="2" id="KW-0798">TonB box</keyword>
<feature type="region of interest" description="Disordered" evidence="3">
    <location>
        <begin position="404"/>
        <end position="423"/>
    </location>
</feature>
<dbReference type="InterPro" id="IPR010104">
    <property type="entry name" value="TonB_rcpt_bac"/>
</dbReference>
<sequence>MKYGNGGVSLSAKKARIVAGLMAGSAIAFTPGAAFAQDSDSPADVASDADENTIIVTGIRSSLASALNEQRNADSIVEVIQAEDIGKLPDQNLAEVLENVTGVQITRTAGVGTGVQIRGTNDNQVLINGVKTVSAGTGRGGISFEDINPAIIGSVEVIKAPTADTIEGSVGGTVNLRTIRPLDIADRIISVRAQGEYSELSDSITPRISASFGDVWQVGDGELGIVLSGSYSEQEATSFRPRVDRDTVVLTGAGVAADGSPGPAFNYLGIQFLNQELENFEYETINFAGSIEYAPNDNLMFFFDTIYNDQTRTQDSSRVQGSGVSSLRFNNVPNQFETVNFGSLDGVALGSIEAALVGAIEPNIARDDDDPNLRFSSDTGARVTTSELYRLGTEFETGRFSARLEASRSTSDSSNPNLSTTLNFINPNPLTPLDGSSNDNSVPFRYDLSGGSLTFGVNFDSPFAPTVADLTDLSGANVVLDAVTNSNNRTQNEETAFRIDTTLDLEDLTPFFTSFDLGYRFNDTSTQFDQVRSTFGTGAIANSPSGTLFADLLVAGPSNFGDADGRELAFRNFVLIDPNRAFSDRDAVFAQLQAALDSTPGGQAQIANGNRLLSDLDPNAPGNLSGSFRIEETTNAVYGQLNFETGPIRGNIGLRWVSSEIDSFGNTVANGVVSPITSRGSYDEWLPRVNLIADITDDLVFRASYTEDINRPDFDDLSLSVTFPTGPNNPVSLGNPNLAPETVQSYDASLAWYFAPSSLISIGFFHKDRTNLFVTQVEDAVEDANGFRDITAPCEGGGIFNPVPDRNVLSPTIGNGLCVPLQTIINDTATTTQTGIEVAFQYDLSQFEDTLGFASGFGVIANYTYQEFGGGQATNENSGRGEDIFQAINPGIAVPVTAVQGLLDFSENAYNATLYYEKYGLSARARYTWRDAFRTLDTAGGASLNSTLGFPTVTEARGQLNASVTYDVTEWLNIGAEGVNLTKSDITQRCVNSGALLCFQGLPDRRITFGATLRF</sequence>
<dbReference type="NCBIfam" id="TIGR01782">
    <property type="entry name" value="TonB-Xanth-Caul"/>
    <property type="match status" value="1"/>
</dbReference>
<dbReference type="InterPro" id="IPR000531">
    <property type="entry name" value="Beta-barrel_TonB"/>
</dbReference>
<dbReference type="PROSITE" id="PS52016">
    <property type="entry name" value="TONB_DEPENDENT_REC_3"/>
    <property type="match status" value="1"/>
</dbReference>
<accession>A0A9X1F4Y9</accession>
<dbReference type="RefSeq" id="WP_218405709.1">
    <property type="nucleotide sequence ID" value="NZ_JAGSPC010000004.1"/>
</dbReference>
<keyword evidence="1" id="KW-1134">Transmembrane beta strand</keyword>
<feature type="domain" description="TonB-dependent receptor-like beta-barrel" evidence="5">
    <location>
        <begin position="485"/>
        <end position="981"/>
    </location>
</feature>
<keyword evidence="1" id="KW-0998">Cell outer membrane</keyword>
<keyword evidence="1" id="KW-0812">Transmembrane</keyword>
<reference evidence="7" key="1">
    <citation type="submission" date="2021-04" db="EMBL/GenBank/DDBJ databases">
        <authorList>
            <person name="Pira H."/>
            <person name="Risdian C."/>
            <person name="Wink J."/>
        </authorList>
    </citation>
    <scope>NUCLEOTIDE SEQUENCE</scope>
    <source>
        <strain evidence="7">WH158</strain>
    </source>
</reference>
<dbReference type="GO" id="GO:0009279">
    <property type="term" value="C:cell outer membrane"/>
    <property type="evidence" value="ECO:0007669"/>
    <property type="project" value="UniProtKB-SubCell"/>
</dbReference>
<dbReference type="InterPro" id="IPR012910">
    <property type="entry name" value="Plug_dom"/>
</dbReference>
<keyword evidence="1 2" id="KW-0472">Membrane</keyword>
<name>A0A9X1F4Y9_9SPHN</name>
<proteinExistence type="inferred from homology"/>
<evidence type="ECO:0000256" key="2">
    <source>
        <dbReference type="RuleBase" id="RU003357"/>
    </source>
</evidence>
<keyword evidence="7" id="KW-0675">Receptor</keyword>
<protein>
    <submittedName>
        <fullName evidence="7">TonB-dependent receptor</fullName>
    </submittedName>
</protein>
<dbReference type="Proteomes" id="UP001138681">
    <property type="component" value="Unassembled WGS sequence"/>
</dbReference>
<evidence type="ECO:0000256" key="3">
    <source>
        <dbReference type="SAM" id="MobiDB-lite"/>
    </source>
</evidence>
<keyword evidence="8" id="KW-1185">Reference proteome</keyword>
<dbReference type="Pfam" id="PF07715">
    <property type="entry name" value="Plug"/>
    <property type="match status" value="1"/>
</dbReference>
<dbReference type="EMBL" id="JAGSPC010000004">
    <property type="protein sequence ID" value="MBV7260322.1"/>
    <property type="molecule type" value="Genomic_DNA"/>
</dbReference>
<dbReference type="PANTHER" id="PTHR40980">
    <property type="entry name" value="PLUG DOMAIN-CONTAINING PROTEIN"/>
    <property type="match status" value="1"/>
</dbReference>
<evidence type="ECO:0000259" key="5">
    <source>
        <dbReference type="Pfam" id="PF00593"/>
    </source>
</evidence>
<gene>
    <name evidence="7" type="ORF">KCG46_12145</name>
</gene>
<feature type="signal peptide" evidence="4">
    <location>
        <begin position="1"/>
        <end position="36"/>
    </location>
</feature>
<organism evidence="7 8">
    <name type="scientific">Erythrobacter crassostreae</name>
    <dbReference type="NCBI Taxonomy" id="2828328"/>
    <lineage>
        <taxon>Bacteria</taxon>
        <taxon>Pseudomonadati</taxon>
        <taxon>Pseudomonadota</taxon>
        <taxon>Alphaproteobacteria</taxon>
        <taxon>Sphingomonadales</taxon>
        <taxon>Erythrobacteraceae</taxon>
        <taxon>Erythrobacter/Porphyrobacter group</taxon>
        <taxon>Erythrobacter</taxon>
    </lineage>
</organism>